<organism evidence="7 8">
    <name type="scientific">Candidatus Portnoybacteria bacterium CG11_big_fil_rev_8_21_14_0_20_40_15</name>
    <dbReference type="NCBI Taxonomy" id="1974817"/>
    <lineage>
        <taxon>Bacteria</taxon>
        <taxon>Candidatus Portnoyibacteriota</taxon>
    </lineage>
</organism>
<evidence type="ECO:0000313" key="8">
    <source>
        <dbReference type="Proteomes" id="UP000229317"/>
    </source>
</evidence>
<dbReference type="GO" id="GO:0016020">
    <property type="term" value="C:membrane"/>
    <property type="evidence" value="ECO:0007669"/>
    <property type="project" value="UniProtKB-SubCell"/>
</dbReference>
<comment type="subcellular location">
    <subcellularLocation>
        <location evidence="1">Membrane</location>
        <topology evidence="1">Multi-pass membrane protein</topology>
    </subcellularLocation>
</comment>
<dbReference type="InterPro" id="IPR007269">
    <property type="entry name" value="ICMT_MeTrfase"/>
</dbReference>
<keyword evidence="4 6" id="KW-1133">Transmembrane helix</keyword>
<dbReference type="GO" id="GO:0004671">
    <property type="term" value="F:protein C-terminal S-isoprenylcysteine carboxyl O-methyltransferase activity"/>
    <property type="evidence" value="ECO:0007669"/>
    <property type="project" value="InterPro"/>
</dbReference>
<proteinExistence type="predicted"/>
<accession>A0A2H0KS07</accession>
<comment type="caution">
    <text evidence="7">The sequence shown here is derived from an EMBL/GenBank/DDBJ whole genome shotgun (WGS) entry which is preliminary data.</text>
</comment>
<dbReference type="InterPro" id="IPR005754">
    <property type="entry name" value="Sortase"/>
</dbReference>
<dbReference type="EMBL" id="PCVO01000059">
    <property type="protein sequence ID" value="PIQ74932.1"/>
    <property type="molecule type" value="Genomic_DNA"/>
</dbReference>
<evidence type="ECO:0000256" key="2">
    <source>
        <dbReference type="ARBA" id="ARBA00022692"/>
    </source>
</evidence>
<evidence type="ECO:0000256" key="5">
    <source>
        <dbReference type="ARBA" id="ARBA00023136"/>
    </source>
</evidence>
<protein>
    <recommendedName>
        <fullName evidence="9">Sortase</fullName>
    </recommendedName>
</protein>
<dbReference type="Proteomes" id="UP000229317">
    <property type="component" value="Unassembled WGS sequence"/>
</dbReference>
<keyword evidence="2 6" id="KW-0812">Transmembrane</keyword>
<dbReference type="PANTHER" id="PTHR12714:SF9">
    <property type="entry name" value="PROTEIN-S-ISOPRENYLCYSTEINE O-METHYLTRANSFERASE"/>
    <property type="match status" value="1"/>
</dbReference>
<dbReference type="GO" id="GO:0016787">
    <property type="term" value="F:hydrolase activity"/>
    <property type="evidence" value="ECO:0007669"/>
    <property type="project" value="UniProtKB-KW"/>
</dbReference>
<keyword evidence="3" id="KW-0378">Hydrolase</keyword>
<feature type="transmembrane region" description="Helical" evidence="6">
    <location>
        <begin position="161"/>
        <end position="185"/>
    </location>
</feature>
<dbReference type="Gene3D" id="1.20.120.1630">
    <property type="match status" value="1"/>
</dbReference>
<evidence type="ECO:0000256" key="1">
    <source>
        <dbReference type="ARBA" id="ARBA00004141"/>
    </source>
</evidence>
<evidence type="ECO:0000256" key="3">
    <source>
        <dbReference type="ARBA" id="ARBA00022801"/>
    </source>
</evidence>
<evidence type="ECO:0000256" key="4">
    <source>
        <dbReference type="ARBA" id="ARBA00022989"/>
    </source>
</evidence>
<reference evidence="7 8" key="1">
    <citation type="submission" date="2017-09" db="EMBL/GenBank/DDBJ databases">
        <title>Depth-based differentiation of microbial function through sediment-hosted aquifers and enrichment of novel symbionts in the deep terrestrial subsurface.</title>
        <authorList>
            <person name="Probst A.J."/>
            <person name="Ladd B."/>
            <person name="Jarett J.K."/>
            <person name="Geller-Mcgrath D.E."/>
            <person name="Sieber C.M."/>
            <person name="Emerson J.B."/>
            <person name="Anantharaman K."/>
            <person name="Thomas B.C."/>
            <person name="Malmstrom R."/>
            <person name="Stieglmeier M."/>
            <person name="Klingl A."/>
            <person name="Woyke T."/>
            <person name="Ryan C.M."/>
            <person name="Banfield J.F."/>
        </authorList>
    </citation>
    <scope>NUCLEOTIDE SEQUENCE [LARGE SCALE GENOMIC DNA]</scope>
    <source>
        <strain evidence="7">CG11_big_fil_rev_8_21_14_0_20_40_15</strain>
    </source>
</reference>
<evidence type="ECO:0000256" key="6">
    <source>
        <dbReference type="SAM" id="Phobius"/>
    </source>
</evidence>
<dbReference type="Pfam" id="PF04140">
    <property type="entry name" value="ICMT"/>
    <property type="match status" value="1"/>
</dbReference>
<dbReference type="InterPro" id="IPR042003">
    <property type="entry name" value="Sortase_E"/>
</dbReference>
<dbReference type="PANTHER" id="PTHR12714">
    <property type="entry name" value="PROTEIN-S ISOPRENYLCYSTEINE O-METHYLTRANSFERASE"/>
    <property type="match status" value="1"/>
</dbReference>
<dbReference type="SUPFAM" id="SSF63817">
    <property type="entry name" value="Sortase"/>
    <property type="match status" value="1"/>
</dbReference>
<dbReference type="AlphaFoldDB" id="A0A2H0KS07"/>
<sequence>MSEKKSPILGCLPKAVFSNLGLGLLALIISAIAGGPKMVVEKQNSQIAFFVLLAIYLFVTFWAIFSLAPRRRENQLQTQGIYKYVRHPMYSAIIFLLNPALAILLRSWFLILGCIINYFIWRSDVKDEEKQLIEQFGDQYLKYRKATWPFFPNLFKFNKPIFFGVTALAVFIVSFVTLNFPSFYLREVDWERGKPAEVAVKNPISKTGTALPQSQVRQKYDKQNSIVIGKLNIDVPLVFAAGNSQSQLNTALNQGVVVYPGSKLPGETGEVFLTGHSSTYLWNKTQYGQVFALLDRLEPGDIVTIYWNQYKYDYQVTEQKVVTPDIATLNSQTDKKTITLMTCWPIGTAWKRLVIQGVLID</sequence>
<feature type="transmembrane region" description="Helical" evidence="6">
    <location>
        <begin position="12"/>
        <end position="35"/>
    </location>
</feature>
<evidence type="ECO:0008006" key="9">
    <source>
        <dbReference type="Google" id="ProtNLM"/>
    </source>
</evidence>
<evidence type="ECO:0000313" key="7">
    <source>
        <dbReference type="EMBL" id="PIQ74932.1"/>
    </source>
</evidence>
<feature type="transmembrane region" description="Helical" evidence="6">
    <location>
        <begin position="89"/>
        <end position="120"/>
    </location>
</feature>
<dbReference type="Pfam" id="PF04203">
    <property type="entry name" value="Sortase"/>
    <property type="match status" value="1"/>
</dbReference>
<dbReference type="Gene3D" id="2.40.260.10">
    <property type="entry name" value="Sortase"/>
    <property type="match status" value="1"/>
</dbReference>
<keyword evidence="5 6" id="KW-0472">Membrane</keyword>
<dbReference type="CDD" id="cd05830">
    <property type="entry name" value="Sortase_E"/>
    <property type="match status" value="1"/>
</dbReference>
<dbReference type="NCBIfam" id="TIGR01076">
    <property type="entry name" value="sortase_fam"/>
    <property type="match status" value="1"/>
</dbReference>
<feature type="transmembrane region" description="Helical" evidence="6">
    <location>
        <begin position="47"/>
        <end position="68"/>
    </location>
</feature>
<name>A0A2H0KS07_9BACT</name>
<gene>
    <name evidence="7" type="ORF">COV84_03975</name>
</gene>
<dbReference type="InterPro" id="IPR023365">
    <property type="entry name" value="Sortase_dom-sf"/>
</dbReference>